<evidence type="ECO:0000256" key="1">
    <source>
        <dbReference type="SAM" id="MobiDB-lite"/>
    </source>
</evidence>
<organism evidence="2 3">
    <name type="scientific">Streptomyces roseochromogenus subsp. oscitans DS 12.976</name>
    <dbReference type="NCBI Taxonomy" id="1352936"/>
    <lineage>
        <taxon>Bacteria</taxon>
        <taxon>Bacillati</taxon>
        <taxon>Actinomycetota</taxon>
        <taxon>Actinomycetes</taxon>
        <taxon>Kitasatosporales</taxon>
        <taxon>Streptomycetaceae</taxon>
        <taxon>Streptomyces</taxon>
    </lineage>
</organism>
<evidence type="ECO:0000313" key="3">
    <source>
        <dbReference type="Proteomes" id="UP000017984"/>
    </source>
</evidence>
<feature type="region of interest" description="Disordered" evidence="1">
    <location>
        <begin position="12"/>
        <end position="54"/>
    </location>
</feature>
<name>V6KEI2_STRRC</name>
<accession>V6KEI2</accession>
<dbReference type="AlphaFoldDB" id="V6KEI2"/>
<sequence length="207" mass="21987">MTATAALLLTACGSGGSSSKDNNKIAGADTNGTKTSASPSPSSDDGAGRPKITLPGDVQDVFEGWKAGDPKTDPVLADAERRIDATNYALSQANPDEPSLGFYYTGDALVGAAQWVKQAKDAGVVLTGTTRYFNPRVNIYAANSATLSYCSFEGRAYEKSRKTGKINKDPVTNDSYLLYTTRLEKNDKGVWQTNALRSDRGNKACTP</sequence>
<dbReference type="HOGENOM" id="CLU_108051_1_0_11"/>
<dbReference type="Proteomes" id="UP000017984">
    <property type="component" value="Chromosome"/>
</dbReference>
<proteinExistence type="predicted"/>
<dbReference type="EMBL" id="AWQX01000158">
    <property type="protein sequence ID" value="EST30565.1"/>
    <property type="molecule type" value="Genomic_DNA"/>
</dbReference>
<dbReference type="PATRIC" id="fig|1352936.5.peg.3728"/>
<reference evidence="2 3" key="1">
    <citation type="journal article" date="2014" name="Genome Announc.">
        <title>Draft Genome Sequence of Streptomyces roseochromogenes subsp. oscitans DS 12.976, Producer of the Aminocoumarin Antibiotic Clorobiocin.</title>
        <authorList>
            <person name="Ruckert C."/>
            <person name="Kalinowski J."/>
            <person name="Heide L."/>
            <person name="Apel A.K."/>
        </authorList>
    </citation>
    <scope>NUCLEOTIDE SEQUENCE [LARGE SCALE GENOMIC DNA]</scope>
    <source>
        <strain evidence="2 3">DS 12.976</strain>
    </source>
</reference>
<comment type="caution">
    <text evidence="2">The sequence shown here is derived from an EMBL/GenBank/DDBJ whole genome shotgun (WGS) entry which is preliminary data.</text>
</comment>
<feature type="compositionally biased region" description="Low complexity" evidence="1">
    <location>
        <begin position="36"/>
        <end position="45"/>
    </location>
</feature>
<keyword evidence="3" id="KW-1185">Reference proteome</keyword>
<evidence type="ECO:0000313" key="2">
    <source>
        <dbReference type="EMBL" id="EST30565.1"/>
    </source>
</evidence>
<protein>
    <submittedName>
        <fullName evidence="2">Uncharacterized protein</fullName>
    </submittedName>
</protein>
<gene>
    <name evidence="2" type="ORF">M878_17770</name>
</gene>